<feature type="compositionally biased region" description="Low complexity" evidence="1">
    <location>
        <begin position="98"/>
        <end position="107"/>
    </location>
</feature>
<sequence>MATWRTLDREWSGRRAWSITRAKAESSRHGSTSSSAVIPVRRYAGTALTACRSTDASRSPCNSLIAPGRSASSAYRSYSSYTRGKSNPSWINCARQCRSSSGSTSGSNRRRTAAPPHRPSAPAPQRPSASAPRPAPRRRARRGPVSRPQLTSSQCFAHASLLVRRWNADGGEVVGGLQIGGNGPGVDRRGGGGDAGQPGSPSVAKSAQARSIWRDSARSSSSSVS</sequence>
<protein>
    <submittedName>
        <fullName evidence="2">Uncharacterized protein</fullName>
    </submittedName>
</protein>
<name>A0ABU0T780_9ACTN</name>
<comment type="caution">
    <text evidence="2">The sequence shown here is derived from an EMBL/GenBank/DDBJ whole genome shotgun (WGS) entry which is preliminary data.</text>
</comment>
<dbReference type="EMBL" id="JAUSZI010000002">
    <property type="protein sequence ID" value="MDQ1031664.1"/>
    <property type="molecule type" value="Genomic_DNA"/>
</dbReference>
<feature type="compositionally biased region" description="Basic residues" evidence="1">
    <location>
        <begin position="135"/>
        <end position="144"/>
    </location>
</feature>
<evidence type="ECO:0000313" key="3">
    <source>
        <dbReference type="Proteomes" id="UP001230328"/>
    </source>
</evidence>
<evidence type="ECO:0000256" key="1">
    <source>
        <dbReference type="SAM" id="MobiDB-lite"/>
    </source>
</evidence>
<reference evidence="2 3" key="1">
    <citation type="submission" date="2023-07" db="EMBL/GenBank/DDBJ databases">
        <title>Comparative genomics of wheat-associated soil bacteria to identify genetic determinants of phenazine resistance.</title>
        <authorList>
            <person name="Mouncey N."/>
        </authorList>
    </citation>
    <scope>NUCLEOTIDE SEQUENCE [LARGE SCALE GENOMIC DNA]</scope>
    <source>
        <strain evidence="2 3">V2I4</strain>
    </source>
</reference>
<feature type="region of interest" description="Disordered" evidence="1">
    <location>
        <begin position="95"/>
        <end position="152"/>
    </location>
</feature>
<gene>
    <name evidence="2" type="ORF">QF035_009246</name>
</gene>
<feature type="compositionally biased region" description="Pro residues" evidence="1">
    <location>
        <begin position="116"/>
        <end position="125"/>
    </location>
</feature>
<feature type="region of interest" description="Disordered" evidence="1">
    <location>
        <begin position="177"/>
        <end position="225"/>
    </location>
</feature>
<keyword evidence="3" id="KW-1185">Reference proteome</keyword>
<accession>A0ABU0T780</accession>
<proteinExistence type="predicted"/>
<dbReference type="Proteomes" id="UP001230328">
    <property type="component" value="Unassembled WGS sequence"/>
</dbReference>
<evidence type="ECO:0000313" key="2">
    <source>
        <dbReference type="EMBL" id="MDQ1031664.1"/>
    </source>
</evidence>
<organism evidence="2 3">
    <name type="scientific">Streptomyces umbrinus</name>
    <dbReference type="NCBI Taxonomy" id="67370"/>
    <lineage>
        <taxon>Bacteria</taxon>
        <taxon>Bacillati</taxon>
        <taxon>Actinomycetota</taxon>
        <taxon>Actinomycetes</taxon>
        <taxon>Kitasatosporales</taxon>
        <taxon>Streptomycetaceae</taxon>
        <taxon>Streptomyces</taxon>
        <taxon>Streptomyces phaeochromogenes group</taxon>
    </lineage>
</organism>